<dbReference type="RefSeq" id="WP_184350569.1">
    <property type="nucleotide sequence ID" value="NZ_JACHJH010000005.1"/>
</dbReference>
<dbReference type="GO" id="GO:0016491">
    <property type="term" value="F:oxidoreductase activity"/>
    <property type="evidence" value="ECO:0007669"/>
    <property type="project" value="UniProtKB-KW"/>
</dbReference>
<dbReference type="InterPro" id="IPR042204">
    <property type="entry name" value="2Fe-2S-bd_N"/>
</dbReference>
<dbReference type="GO" id="GO:0051536">
    <property type="term" value="F:iron-sulfur cluster binding"/>
    <property type="evidence" value="ECO:0007669"/>
    <property type="project" value="InterPro"/>
</dbReference>
<keyword evidence="1" id="KW-0560">Oxidoreductase</keyword>
<sequence length="93" mass="9744">MPLTVYVDGVPHPARPGQTVAALLLATGRTAWRSTRHGGRPRGLFCGIGVCHDCLVAVNGLPDVRACLREVCDGDRIETQDGATLPGPAGERA</sequence>
<gene>
    <name evidence="2" type="ORF">FHS39_003879</name>
</gene>
<protein>
    <submittedName>
        <fullName evidence="2">Aerobic-type carbon monoxide dehydrogenase small subunit (CoxS/CutS family)</fullName>
    </submittedName>
</protein>
<proteinExistence type="predicted"/>
<accession>A0A7W7LSE9</accession>
<evidence type="ECO:0000313" key="2">
    <source>
        <dbReference type="EMBL" id="MBB4894821.1"/>
    </source>
</evidence>
<organism evidence="2 3">
    <name type="scientific">Streptomyces olivoverticillatus</name>
    <dbReference type="NCBI Taxonomy" id="66427"/>
    <lineage>
        <taxon>Bacteria</taxon>
        <taxon>Bacillati</taxon>
        <taxon>Actinomycetota</taxon>
        <taxon>Actinomycetes</taxon>
        <taxon>Kitasatosporales</taxon>
        <taxon>Streptomycetaceae</taxon>
        <taxon>Streptomyces</taxon>
    </lineage>
</organism>
<reference evidence="2 3" key="1">
    <citation type="submission" date="2020-08" db="EMBL/GenBank/DDBJ databases">
        <title>Genomic Encyclopedia of Type Strains, Phase III (KMG-III): the genomes of soil and plant-associated and newly described type strains.</title>
        <authorList>
            <person name="Whitman W."/>
        </authorList>
    </citation>
    <scope>NUCLEOTIDE SEQUENCE [LARGE SCALE GENOMIC DNA]</scope>
    <source>
        <strain evidence="2 3">CECT 3266</strain>
    </source>
</reference>
<dbReference type="SUPFAM" id="SSF54292">
    <property type="entry name" value="2Fe-2S ferredoxin-like"/>
    <property type="match status" value="1"/>
</dbReference>
<keyword evidence="3" id="KW-1185">Reference proteome</keyword>
<comment type="caution">
    <text evidence="2">The sequence shown here is derived from an EMBL/GenBank/DDBJ whole genome shotgun (WGS) entry which is preliminary data.</text>
</comment>
<dbReference type="InterPro" id="IPR036010">
    <property type="entry name" value="2Fe-2S_ferredoxin-like_sf"/>
</dbReference>
<evidence type="ECO:0000313" key="3">
    <source>
        <dbReference type="Proteomes" id="UP000556084"/>
    </source>
</evidence>
<name>A0A7W7LSE9_9ACTN</name>
<dbReference type="Proteomes" id="UP000556084">
    <property type="component" value="Unassembled WGS sequence"/>
</dbReference>
<evidence type="ECO:0000256" key="1">
    <source>
        <dbReference type="ARBA" id="ARBA00023002"/>
    </source>
</evidence>
<dbReference type="Pfam" id="PF13510">
    <property type="entry name" value="Fer2_4"/>
    <property type="match status" value="1"/>
</dbReference>
<dbReference type="AlphaFoldDB" id="A0A7W7LSE9"/>
<dbReference type="EMBL" id="JACHJH010000005">
    <property type="protein sequence ID" value="MBB4894821.1"/>
    <property type="molecule type" value="Genomic_DNA"/>
</dbReference>
<dbReference type="Gene3D" id="3.10.20.440">
    <property type="entry name" value="2Fe-2S iron-sulphur cluster binding domain, sarcosine oxidase, alpha subunit, N-terminal domain"/>
    <property type="match status" value="1"/>
</dbReference>